<feature type="domain" description="Reverse transcriptase" evidence="1">
    <location>
        <begin position="8"/>
        <end position="279"/>
    </location>
</feature>
<dbReference type="InterPro" id="IPR045609">
    <property type="entry name" value="DUF6451"/>
</dbReference>
<keyword evidence="3" id="KW-1185">Reference proteome</keyword>
<dbReference type="AlphaFoldDB" id="A0AAN9AVX8"/>
<organism evidence="2 3">
    <name type="scientific">Littorina saxatilis</name>
    <dbReference type="NCBI Taxonomy" id="31220"/>
    <lineage>
        <taxon>Eukaryota</taxon>
        <taxon>Metazoa</taxon>
        <taxon>Spiralia</taxon>
        <taxon>Lophotrochozoa</taxon>
        <taxon>Mollusca</taxon>
        <taxon>Gastropoda</taxon>
        <taxon>Caenogastropoda</taxon>
        <taxon>Littorinimorpha</taxon>
        <taxon>Littorinoidea</taxon>
        <taxon>Littorinidae</taxon>
        <taxon>Littorina</taxon>
    </lineage>
</organism>
<dbReference type="PROSITE" id="PS50878">
    <property type="entry name" value="RT_POL"/>
    <property type="match status" value="1"/>
</dbReference>
<sequence>MLYPLFFKIWEEEQVPSEWKEGYLIKLPKKADLSACSNYRGITLLSISGKVFNLVLLNRLKDAVDPQLRDHQAGFRKDRSCTDQIATLRIILEQSQEWNSSLYVNFIDYEKAFDSVDRQSLWKLLRHHGVPEKITNIIRNSYEGLTCRVVHGCQLTDAFQVRTGVRQGCLLSPFLFLLVIDWVMKASTAQKRNGIQWTLWTQLDDLDFADDVALLSHTQQQMQEKTSTVANNSARFGLNVHKGKSKVLRTNATANTTPITLDGEALQEVDNFTYLGSIVDKQGGTDVDVRVRIGKARAAFLQLKNVWASADLSINTKLRIFNTTVKSVLLYGAETWRTTVAITRKIQTFINTCLRRILRIRWPDTISNKDLWQRTKQLSVEQNILQRRFRWIGHTLCKTTSITRQALTWNPQGKRRRGRPGNTWRRDLEAEVKHIGYTWRQLERLAQDRSAWRALVGGLCPGRGQRHK</sequence>
<protein>
    <recommendedName>
        <fullName evidence="1">Reverse transcriptase domain-containing protein</fullName>
    </recommendedName>
</protein>
<dbReference type="CDD" id="cd01650">
    <property type="entry name" value="RT_nLTR_like"/>
    <property type="match status" value="1"/>
</dbReference>
<evidence type="ECO:0000313" key="3">
    <source>
        <dbReference type="Proteomes" id="UP001374579"/>
    </source>
</evidence>
<dbReference type="InterPro" id="IPR043502">
    <property type="entry name" value="DNA/RNA_pol_sf"/>
</dbReference>
<evidence type="ECO:0000313" key="2">
    <source>
        <dbReference type="EMBL" id="KAK7093519.1"/>
    </source>
</evidence>
<comment type="caution">
    <text evidence="2">The sequence shown here is derived from an EMBL/GenBank/DDBJ whole genome shotgun (WGS) entry which is preliminary data.</text>
</comment>
<name>A0AAN9AVX8_9CAEN</name>
<dbReference type="Pfam" id="PF00078">
    <property type="entry name" value="RVT_1"/>
    <property type="match status" value="1"/>
</dbReference>
<dbReference type="EMBL" id="JBAMIC010000019">
    <property type="protein sequence ID" value="KAK7093519.1"/>
    <property type="molecule type" value="Genomic_DNA"/>
</dbReference>
<gene>
    <name evidence="2" type="ORF">V1264_007254</name>
</gene>
<dbReference type="Proteomes" id="UP001374579">
    <property type="component" value="Unassembled WGS sequence"/>
</dbReference>
<evidence type="ECO:0000259" key="1">
    <source>
        <dbReference type="PROSITE" id="PS50878"/>
    </source>
</evidence>
<dbReference type="SUPFAM" id="SSF56672">
    <property type="entry name" value="DNA/RNA polymerases"/>
    <property type="match status" value="1"/>
</dbReference>
<accession>A0AAN9AVX8</accession>
<proteinExistence type="predicted"/>
<dbReference type="InterPro" id="IPR000477">
    <property type="entry name" value="RT_dom"/>
</dbReference>
<dbReference type="Pfam" id="PF20049">
    <property type="entry name" value="DUF6451"/>
    <property type="match status" value="1"/>
</dbReference>
<dbReference type="PANTHER" id="PTHR47027">
    <property type="entry name" value="REVERSE TRANSCRIPTASE DOMAIN-CONTAINING PROTEIN"/>
    <property type="match status" value="1"/>
</dbReference>
<dbReference type="PANTHER" id="PTHR47027:SF25">
    <property type="entry name" value="REVERSE TRANSCRIPTASE DOMAIN-CONTAINING PROTEIN"/>
    <property type="match status" value="1"/>
</dbReference>
<reference evidence="2 3" key="1">
    <citation type="submission" date="2024-02" db="EMBL/GenBank/DDBJ databases">
        <title>Chromosome-scale genome assembly of the rough periwinkle Littorina saxatilis.</title>
        <authorList>
            <person name="De Jode A."/>
            <person name="Faria R."/>
            <person name="Formenti G."/>
            <person name="Sims Y."/>
            <person name="Smith T.P."/>
            <person name="Tracey A."/>
            <person name="Wood J.M.D."/>
            <person name="Zagrodzka Z.B."/>
            <person name="Johannesson K."/>
            <person name="Butlin R.K."/>
            <person name="Leder E.H."/>
        </authorList>
    </citation>
    <scope>NUCLEOTIDE SEQUENCE [LARGE SCALE GENOMIC DNA]</scope>
    <source>
        <strain evidence="2">Snail1</strain>
        <tissue evidence="2">Muscle</tissue>
    </source>
</reference>